<protein>
    <submittedName>
        <fullName evidence="1">Uncharacterized protein</fullName>
    </submittedName>
</protein>
<dbReference type="EMBL" id="MEWA01000033">
    <property type="protein sequence ID" value="OGC68726.1"/>
    <property type="molecule type" value="Genomic_DNA"/>
</dbReference>
<gene>
    <name evidence="1" type="ORF">A2415_02115</name>
</gene>
<dbReference type="AlphaFoldDB" id="A0A1F4WH85"/>
<proteinExistence type="predicted"/>
<accession>A0A1F4WH85</accession>
<name>A0A1F4WH85_UNCKA</name>
<dbReference type="Proteomes" id="UP000179113">
    <property type="component" value="Unassembled WGS sequence"/>
</dbReference>
<comment type="caution">
    <text evidence="1">The sequence shown here is derived from an EMBL/GenBank/DDBJ whole genome shotgun (WGS) entry which is preliminary data.</text>
</comment>
<evidence type="ECO:0000313" key="2">
    <source>
        <dbReference type="Proteomes" id="UP000179113"/>
    </source>
</evidence>
<reference evidence="1 2" key="1">
    <citation type="journal article" date="2016" name="Nat. Commun.">
        <title>Thousands of microbial genomes shed light on interconnected biogeochemical processes in an aquifer system.</title>
        <authorList>
            <person name="Anantharaman K."/>
            <person name="Brown C.T."/>
            <person name="Hug L.A."/>
            <person name="Sharon I."/>
            <person name="Castelle C.J."/>
            <person name="Probst A.J."/>
            <person name="Thomas B.C."/>
            <person name="Singh A."/>
            <person name="Wilkins M.J."/>
            <person name="Karaoz U."/>
            <person name="Brodie E.L."/>
            <person name="Williams K.H."/>
            <person name="Hubbard S.S."/>
            <person name="Banfield J.F."/>
        </authorList>
    </citation>
    <scope>NUCLEOTIDE SEQUENCE [LARGE SCALE GENOMIC DNA]</scope>
</reference>
<organism evidence="1 2">
    <name type="scientific">candidate division WWE3 bacterium RIFOXYC1_FULL_39_7</name>
    <dbReference type="NCBI Taxonomy" id="1802643"/>
    <lineage>
        <taxon>Bacteria</taxon>
        <taxon>Katanobacteria</taxon>
    </lineage>
</organism>
<sequence length="61" mass="6496">MTVQDLDMKLDDAAFDGDIAACCAILAQIREIEGPAFNAGAHLNAVSAKTEFAVKVIQAFR</sequence>
<evidence type="ECO:0000313" key="1">
    <source>
        <dbReference type="EMBL" id="OGC68726.1"/>
    </source>
</evidence>